<dbReference type="Proteomes" id="UP000218231">
    <property type="component" value="Unassembled WGS sequence"/>
</dbReference>
<dbReference type="EMBL" id="LIAE01007228">
    <property type="protein sequence ID" value="PAV80737.1"/>
    <property type="molecule type" value="Genomic_DNA"/>
</dbReference>
<evidence type="ECO:0000313" key="1">
    <source>
        <dbReference type="EMBL" id="PAV80737.1"/>
    </source>
</evidence>
<comment type="caution">
    <text evidence="1">The sequence shown here is derived from an EMBL/GenBank/DDBJ whole genome shotgun (WGS) entry which is preliminary data.</text>
</comment>
<gene>
    <name evidence="1" type="ORF">WR25_03331</name>
</gene>
<reference evidence="1 2" key="1">
    <citation type="journal article" date="2017" name="Curr. Biol.">
        <title>Genome architecture and evolution of a unichromosomal asexual nematode.</title>
        <authorList>
            <person name="Fradin H."/>
            <person name="Zegar C."/>
            <person name="Gutwein M."/>
            <person name="Lucas J."/>
            <person name="Kovtun M."/>
            <person name="Corcoran D."/>
            <person name="Baugh L.R."/>
            <person name="Kiontke K."/>
            <person name="Gunsalus K."/>
            <person name="Fitch D.H."/>
            <person name="Piano F."/>
        </authorList>
    </citation>
    <scope>NUCLEOTIDE SEQUENCE [LARGE SCALE GENOMIC DNA]</scope>
    <source>
        <strain evidence="1">PF1309</strain>
    </source>
</reference>
<accession>A0A2A2L3U7</accession>
<keyword evidence="2" id="KW-1185">Reference proteome</keyword>
<organism evidence="1 2">
    <name type="scientific">Diploscapter pachys</name>
    <dbReference type="NCBI Taxonomy" id="2018661"/>
    <lineage>
        <taxon>Eukaryota</taxon>
        <taxon>Metazoa</taxon>
        <taxon>Ecdysozoa</taxon>
        <taxon>Nematoda</taxon>
        <taxon>Chromadorea</taxon>
        <taxon>Rhabditida</taxon>
        <taxon>Rhabditina</taxon>
        <taxon>Rhabditomorpha</taxon>
        <taxon>Rhabditoidea</taxon>
        <taxon>Rhabditidae</taxon>
        <taxon>Diploscapter</taxon>
    </lineage>
</organism>
<dbReference type="AlphaFoldDB" id="A0A2A2L3U7"/>
<evidence type="ECO:0000313" key="2">
    <source>
        <dbReference type="Proteomes" id="UP000218231"/>
    </source>
</evidence>
<name>A0A2A2L3U7_9BILA</name>
<protein>
    <submittedName>
        <fullName evidence="1">Uncharacterized protein</fullName>
    </submittedName>
</protein>
<sequence length="135" mass="14727">MAQFVPSFYLADAEVSAGKPNALRYVEAGFCGLHVQHSNEPTTAIESDDADVQTAIAGHYDAGGVTRIPAPGNPRYLVNEAFYDAENNIFWDGQQAWIYIEPAPNRAAESWSATTALEPAQLHPEVIRSAYLMEA</sequence>
<proteinExistence type="predicted"/>